<proteinExistence type="predicted"/>
<dbReference type="Pfam" id="PF12728">
    <property type="entry name" value="HTH_17"/>
    <property type="match status" value="1"/>
</dbReference>
<protein>
    <recommendedName>
        <fullName evidence="1">Helix-turn-helix domain-containing protein</fullName>
    </recommendedName>
</protein>
<dbReference type="RefSeq" id="WP_306878946.1">
    <property type="nucleotide sequence ID" value="NZ_JAUSSW010000010.1"/>
</dbReference>
<name>A0ABT9TRJ9_PAENI</name>
<sequence length="139" mass="15196">MTTPQRQPSAYVHGVGSPVVVLPGRVCAWLERYAKLNEVRIQNRGVDAEVDAVLVAVRLAALAWRDAATGSPVAAKPEAPADLNQWFTTTQAGHKIGITDRAVRLAIKEHRLKASNIDGRWRIAREDIEHFKAAKQAAA</sequence>
<evidence type="ECO:0000259" key="1">
    <source>
        <dbReference type="Pfam" id="PF12728"/>
    </source>
</evidence>
<feature type="domain" description="Helix-turn-helix" evidence="1">
    <location>
        <begin position="86"/>
        <end position="134"/>
    </location>
</feature>
<organism evidence="2 3">
    <name type="scientific">Paenarthrobacter nicotinovorans</name>
    <name type="common">Arthrobacter nicotinovorans</name>
    <dbReference type="NCBI Taxonomy" id="29320"/>
    <lineage>
        <taxon>Bacteria</taxon>
        <taxon>Bacillati</taxon>
        <taxon>Actinomycetota</taxon>
        <taxon>Actinomycetes</taxon>
        <taxon>Micrococcales</taxon>
        <taxon>Micrococcaceae</taxon>
        <taxon>Paenarthrobacter</taxon>
    </lineage>
</organism>
<accession>A0ABT9TRJ9</accession>
<evidence type="ECO:0000313" key="3">
    <source>
        <dbReference type="Proteomes" id="UP001244563"/>
    </source>
</evidence>
<reference evidence="2 3" key="1">
    <citation type="submission" date="2023-07" db="EMBL/GenBank/DDBJ databases">
        <title>Sorghum-associated microbial communities from plants grown in Nebraska, USA.</title>
        <authorList>
            <person name="Schachtman D."/>
        </authorList>
    </citation>
    <scope>NUCLEOTIDE SEQUENCE [LARGE SCALE GENOMIC DNA]</scope>
    <source>
        <strain evidence="2 3">CC523</strain>
    </source>
</reference>
<dbReference type="EMBL" id="JAUSSW010000010">
    <property type="protein sequence ID" value="MDQ0103691.1"/>
    <property type="molecule type" value="Genomic_DNA"/>
</dbReference>
<dbReference type="Proteomes" id="UP001244563">
    <property type="component" value="Unassembled WGS sequence"/>
</dbReference>
<evidence type="ECO:0000313" key="2">
    <source>
        <dbReference type="EMBL" id="MDQ0103691.1"/>
    </source>
</evidence>
<gene>
    <name evidence="2" type="ORF">J2T10_003356</name>
</gene>
<dbReference type="InterPro" id="IPR041657">
    <property type="entry name" value="HTH_17"/>
</dbReference>
<keyword evidence="3" id="KW-1185">Reference proteome</keyword>
<comment type="caution">
    <text evidence="2">The sequence shown here is derived from an EMBL/GenBank/DDBJ whole genome shotgun (WGS) entry which is preliminary data.</text>
</comment>